<comment type="caution">
    <text evidence="2">The sequence shown here is derived from an EMBL/GenBank/DDBJ whole genome shotgun (WGS) entry which is preliminary data.</text>
</comment>
<sequence>MKSFLAPFKLAVKITRALRAEPGQLVYCRERTSINACFYEFLQTRGVDLSSGESTFLHNLQSKPPGKLGRPCIILDRLSDGRYTVCFIAQMRSPVFSPVGRFFAMPVRVHSSSDPRIEQPSSLPSTPPPINQTASLPPINQQLPEESSFRPPLRLTDPGAPGSRGKYTFFLYAIPVVRQRVHLPPGRPMRLVEGDFERLVEFALERETVCRARHAAMRREQLHWFGKHYNTWPTLNPQEEEPKRRTHLEM</sequence>
<evidence type="ECO:0000313" key="2">
    <source>
        <dbReference type="EMBL" id="KAJ7702375.1"/>
    </source>
</evidence>
<protein>
    <submittedName>
        <fullName evidence="2">Uncharacterized protein</fullName>
    </submittedName>
</protein>
<evidence type="ECO:0000256" key="1">
    <source>
        <dbReference type="SAM" id="MobiDB-lite"/>
    </source>
</evidence>
<keyword evidence="3" id="KW-1185">Reference proteome</keyword>
<reference evidence="2" key="1">
    <citation type="submission" date="2023-03" db="EMBL/GenBank/DDBJ databases">
        <title>Massive genome expansion in bonnet fungi (Mycena s.s.) driven by repeated elements and novel gene families across ecological guilds.</title>
        <authorList>
            <consortium name="Lawrence Berkeley National Laboratory"/>
            <person name="Harder C.B."/>
            <person name="Miyauchi S."/>
            <person name="Viragh M."/>
            <person name="Kuo A."/>
            <person name="Thoen E."/>
            <person name="Andreopoulos B."/>
            <person name="Lu D."/>
            <person name="Skrede I."/>
            <person name="Drula E."/>
            <person name="Henrissat B."/>
            <person name="Morin E."/>
            <person name="Kohler A."/>
            <person name="Barry K."/>
            <person name="LaButti K."/>
            <person name="Morin E."/>
            <person name="Salamov A."/>
            <person name="Lipzen A."/>
            <person name="Mereny Z."/>
            <person name="Hegedus B."/>
            <person name="Baldrian P."/>
            <person name="Stursova M."/>
            <person name="Weitz H."/>
            <person name="Taylor A."/>
            <person name="Grigoriev I.V."/>
            <person name="Nagy L.G."/>
            <person name="Martin F."/>
            <person name="Kauserud H."/>
        </authorList>
    </citation>
    <scope>NUCLEOTIDE SEQUENCE</scope>
    <source>
        <strain evidence="2">CBHHK067</strain>
    </source>
</reference>
<name>A0AAD7DXY7_MYCRO</name>
<dbReference type="EMBL" id="JARKIE010000015">
    <property type="protein sequence ID" value="KAJ7702375.1"/>
    <property type="molecule type" value="Genomic_DNA"/>
</dbReference>
<dbReference type="Proteomes" id="UP001221757">
    <property type="component" value="Unassembled WGS sequence"/>
</dbReference>
<proteinExistence type="predicted"/>
<evidence type="ECO:0000313" key="3">
    <source>
        <dbReference type="Proteomes" id="UP001221757"/>
    </source>
</evidence>
<organism evidence="2 3">
    <name type="scientific">Mycena rosella</name>
    <name type="common">Pink bonnet</name>
    <name type="synonym">Agaricus rosellus</name>
    <dbReference type="NCBI Taxonomy" id="1033263"/>
    <lineage>
        <taxon>Eukaryota</taxon>
        <taxon>Fungi</taxon>
        <taxon>Dikarya</taxon>
        <taxon>Basidiomycota</taxon>
        <taxon>Agaricomycotina</taxon>
        <taxon>Agaricomycetes</taxon>
        <taxon>Agaricomycetidae</taxon>
        <taxon>Agaricales</taxon>
        <taxon>Marasmiineae</taxon>
        <taxon>Mycenaceae</taxon>
        <taxon>Mycena</taxon>
    </lineage>
</organism>
<dbReference type="AlphaFoldDB" id="A0AAD7DXY7"/>
<accession>A0AAD7DXY7</accession>
<feature type="compositionally biased region" description="Polar residues" evidence="1">
    <location>
        <begin position="131"/>
        <end position="145"/>
    </location>
</feature>
<gene>
    <name evidence="2" type="ORF">B0H17DRAFT_1044093</name>
</gene>
<feature type="region of interest" description="Disordered" evidence="1">
    <location>
        <begin position="113"/>
        <end position="160"/>
    </location>
</feature>